<protein>
    <submittedName>
        <fullName evidence="2">Uncharacterized protein</fullName>
    </submittedName>
</protein>
<dbReference type="Proteomes" id="UP000314294">
    <property type="component" value="Unassembled WGS sequence"/>
</dbReference>
<evidence type="ECO:0000256" key="1">
    <source>
        <dbReference type="SAM" id="SignalP"/>
    </source>
</evidence>
<keyword evidence="3" id="KW-1185">Reference proteome</keyword>
<comment type="caution">
    <text evidence="2">The sequence shown here is derived from an EMBL/GenBank/DDBJ whole genome shotgun (WGS) entry which is preliminary data.</text>
</comment>
<organism evidence="2 3">
    <name type="scientific">Liparis tanakae</name>
    <name type="common">Tanaka's snailfish</name>
    <dbReference type="NCBI Taxonomy" id="230148"/>
    <lineage>
        <taxon>Eukaryota</taxon>
        <taxon>Metazoa</taxon>
        <taxon>Chordata</taxon>
        <taxon>Craniata</taxon>
        <taxon>Vertebrata</taxon>
        <taxon>Euteleostomi</taxon>
        <taxon>Actinopterygii</taxon>
        <taxon>Neopterygii</taxon>
        <taxon>Teleostei</taxon>
        <taxon>Neoteleostei</taxon>
        <taxon>Acanthomorphata</taxon>
        <taxon>Eupercaria</taxon>
        <taxon>Perciformes</taxon>
        <taxon>Cottioidei</taxon>
        <taxon>Cottales</taxon>
        <taxon>Liparidae</taxon>
        <taxon>Liparis</taxon>
    </lineage>
</organism>
<name>A0A4Z2FJD2_9TELE</name>
<dbReference type="AlphaFoldDB" id="A0A4Z2FJD2"/>
<keyword evidence="1" id="KW-0732">Signal</keyword>
<proteinExistence type="predicted"/>
<reference evidence="2 3" key="1">
    <citation type="submission" date="2019-03" db="EMBL/GenBank/DDBJ databases">
        <title>First draft genome of Liparis tanakae, snailfish: a comprehensive survey of snailfish specific genes.</title>
        <authorList>
            <person name="Kim W."/>
            <person name="Song I."/>
            <person name="Jeong J.-H."/>
            <person name="Kim D."/>
            <person name="Kim S."/>
            <person name="Ryu S."/>
            <person name="Song J.Y."/>
            <person name="Lee S.K."/>
        </authorList>
    </citation>
    <scope>NUCLEOTIDE SEQUENCE [LARGE SCALE GENOMIC DNA]</scope>
    <source>
        <tissue evidence="2">Muscle</tissue>
    </source>
</reference>
<gene>
    <name evidence="2" type="ORF">EYF80_049450</name>
</gene>
<evidence type="ECO:0000313" key="3">
    <source>
        <dbReference type="Proteomes" id="UP000314294"/>
    </source>
</evidence>
<dbReference type="EMBL" id="SRLO01001194">
    <property type="protein sequence ID" value="TNN40382.1"/>
    <property type="molecule type" value="Genomic_DNA"/>
</dbReference>
<sequence>MADTLRQRAPPPGALHLLYRLVVLKLISVLQQNPYYCVKVKIQMCQQLLPPSTLQFGVLLRPRLRPAEQNVNTAAE</sequence>
<evidence type="ECO:0000313" key="2">
    <source>
        <dbReference type="EMBL" id="TNN40382.1"/>
    </source>
</evidence>
<feature type="signal peptide" evidence="1">
    <location>
        <begin position="1"/>
        <end position="32"/>
    </location>
</feature>
<accession>A0A4Z2FJD2</accession>
<feature type="chain" id="PRO_5021325833" evidence="1">
    <location>
        <begin position="33"/>
        <end position="76"/>
    </location>
</feature>